<evidence type="ECO:0000256" key="6">
    <source>
        <dbReference type="ARBA" id="ARBA00022729"/>
    </source>
</evidence>
<dbReference type="InterPro" id="IPR004886">
    <property type="entry name" value="Glucanosyltransferase"/>
</dbReference>
<dbReference type="SUPFAM" id="SSF51445">
    <property type="entry name" value="(Trans)glycosidases"/>
    <property type="match status" value="1"/>
</dbReference>
<dbReference type="EMBL" id="CP034458">
    <property type="protein sequence ID" value="QBM88366.1"/>
    <property type="molecule type" value="Genomic_DNA"/>
</dbReference>
<evidence type="ECO:0000256" key="1">
    <source>
        <dbReference type="ARBA" id="ARBA00004196"/>
    </source>
</evidence>
<dbReference type="Gene3D" id="3.20.20.80">
    <property type="entry name" value="Glycosidases"/>
    <property type="match status" value="1"/>
</dbReference>
<dbReference type="EC" id="2.4.1.-" evidence="10"/>
<evidence type="ECO:0000313" key="13">
    <source>
        <dbReference type="Proteomes" id="UP000292447"/>
    </source>
</evidence>
<evidence type="ECO:0000256" key="10">
    <source>
        <dbReference type="RuleBase" id="RU361209"/>
    </source>
</evidence>
<dbReference type="GO" id="GO:0031505">
    <property type="term" value="P:fungal-type cell wall organization"/>
    <property type="evidence" value="ECO:0007669"/>
    <property type="project" value="TreeGrafter"/>
</dbReference>
<reference evidence="13" key="1">
    <citation type="submission" date="2019-03" db="EMBL/GenBank/DDBJ databases">
        <title>Snf2 controls pulcherriminic acid biosynthesis and connects pigmentation and antifungal activity of the yeast Metschnikowia pulcherrima.</title>
        <authorList>
            <person name="Gore-Lloyd D."/>
            <person name="Sumann I."/>
            <person name="Brachmann A.O."/>
            <person name="Schneeberger K."/>
            <person name="Ortiz-Merino R.A."/>
            <person name="Moreno-Beltran M."/>
            <person name="Schlaefli M."/>
            <person name="Kirner P."/>
            <person name="Santos Kron A."/>
            <person name="Wolfe K.H."/>
            <person name="Piel J."/>
            <person name="Ahrens C.H."/>
            <person name="Henk D."/>
            <person name="Freimoser F.M."/>
        </authorList>
    </citation>
    <scope>NUCLEOTIDE SEQUENCE [LARGE SCALE GENOMIC DNA]</scope>
    <source>
        <strain evidence="13">APC 1.2</strain>
    </source>
</reference>
<feature type="chain" id="PRO_5021043963" description="1,3-beta-glucanosyltransferase" evidence="10">
    <location>
        <begin position="28"/>
        <end position="461"/>
    </location>
</feature>
<evidence type="ECO:0000256" key="8">
    <source>
        <dbReference type="ARBA" id="ARBA00023180"/>
    </source>
</evidence>
<evidence type="ECO:0000256" key="11">
    <source>
        <dbReference type="SAM" id="MobiDB-lite"/>
    </source>
</evidence>
<dbReference type="InterPro" id="IPR017853">
    <property type="entry name" value="GH"/>
</dbReference>
<evidence type="ECO:0000256" key="9">
    <source>
        <dbReference type="ARBA" id="ARBA00023288"/>
    </source>
</evidence>
<feature type="region of interest" description="Disordered" evidence="11">
    <location>
        <begin position="398"/>
        <end position="436"/>
    </location>
</feature>
<gene>
    <name evidence="12" type="primary">MPUL0C03320</name>
    <name evidence="12" type="ORF">METSCH_C03320</name>
</gene>
<evidence type="ECO:0000256" key="5">
    <source>
        <dbReference type="ARBA" id="ARBA00022679"/>
    </source>
</evidence>
<dbReference type="PANTHER" id="PTHR31468">
    <property type="entry name" value="1,3-BETA-GLUCANOSYLTRANSFERASE GAS1"/>
    <property type="match status" value="1"/>
</dbReference>
<keyword evidence="9 10" id="KW-0449">Lipoprotein</keyword>
<dbReference type="Proteomes" id="UP000292447">
    <property type="component" value="Chromosome III"/>
</dbReference>
<protein>
    <recommendedName>
        <fullName evidence="10">1,3-beta-glucanosyltransferase</fullName>
        <ecNumber evidence="10">2.4.1.-</ecNumber>
    </recommendedName>
</protein>
<feature type="compositionally biased region" description="Low complexity" evidence="11">
    <location>
        <begin position="407"/>
        <end position="436"/>
    </location>
</feature>
<evidence type="ECO:0000256" key="4">
    <source>
        <dbReference type="ARBA" id="ARBA00022622"/>
    </source>
</evidence>
<keyword evidence="6 10" id="KW-0732">Signal</keyword>
<keyword evidence="7 10" id="KW-0472">Membrane</keyword>
<keyword evidence="4 10" id="KW-0336">GPI-anchor</keyword>
<accession>A0A4P6XQ09</accession>
<comment type="subcellular location">
    <subcellularLocation>
        <location evidence="1">Cell envelope</location>
    </subcellularLocation>
    <subcellularLocation>
        <location evidence="10">Cell membrane</location>
        <topology evidence="10">Lipid-anchor</topology>
        <topology evidence="10">GPI-anchor</topology>
    </subcellularLocation>
    <subcellularLocation>
        <location evidence="2">Membrane</location>
        <topology evidence="2">Lipid-anchor</topology>
        <topology evidence="2">GPI-anchor</topology>
    </subcellularLocation>
</comment>
<dbReference type="STRING" id="2163413.A0A4P6XQ09"/>
<evidence type="ECO:0000256" key="3">
    <source>
        <dbReference type="ARBA" id="ARBA00007528"/>
    </source>
</evidence>
<evidence type="ECO:0000313" key="12">
    <source>
        <dbReference type="EMBL" id="QBM88366.1"/>
    </source>
</evidence>
<keyword evidence="13" id="KW-1185">Reference proteome</keyword>
<keyword evidence="8" id="KW-0325">Glycoprotein</keyword>
<dbReference type="GO" id="GO:0098552">
    <property type="term" value="C:side of membrane"/>
    <property type="evidence" value="ECO:0007669"/>
    <property type="project" value="UniProtKB-KW"/>
</dbReference>
<dbReference type="GO" id="GO:0042124">
    <property type="term" value="F:1,3-beta-glucanosyltransferase activity"/>
    <property type="evidence" value="ECO:0007669"/>
    <property type="project" value="TreeGrafter"/>
</dbReference>
<keyword evidence="5 10" id="KW-0808">Transferase</keyword>
<dbReference type="PANTHER" id="PTHR31468:SF5">
    <property type="entry name" value="1,3-BETA-GLUCANOSYLTRANSFERASE GAS5"/>
    <property type="match status" value="1"/>
</dbReference>
<feature type="signal peptide" evidence="10">
    <location>
        <begin position="1"/>
        <end position="27"/>
    </location>
</feature>
<proteinExistence type="inferred from homology"/>
<evidence type="ECO:0000256" key="2">
    <source>
        <dbReference type="ARBA" id="ARBA00004589"/>
    </source>
</evidence>
<dbReference type="GO" id="GO:0005886">
    <property type="term" value="C:plasma membrane"/>
    <property type="evidence" value="ECO:0007669"/>
    <property type="project" value="UniProtKB-SubCell"/>
</dbReference>
<organism evidence="12 13">
    <name type="scientific">Metschnikowia aff. pulcherrima</name>
    <dbReference type="NCBI Taxonomy" id="2163413"/>
    <lineage>
        <taxon>Eukaryota</taxon>
        <taxon>Fungi</taxon>
        <taxon>Dikarya</taxon>
        <taxon>Ascomycota</taxon>
        <taxon>Saccharomycotina</taxon>
        <taxon>Pichiomycetes</taxon>
        <taxon>Metschnikowiaceae</taxon>
        <taxon>Metschnikowia</taxon>
    </lineage>
</organism>
<comment type="similarity">
    <text evidence="3 10">Belongs to the glycosyl hydrolase 72 family.</text>
</comment>
<sequence>MVSLAPHALFGLSLLAAFILLLAPTLAEFKPVAPNGNALFINGTSERFYIRGVDYQPGGSSKLIDPIANADNLKRDIAYFKELGINTIRVYSIDNTADHKEGMKMLLDAGIGLILDVNIPKALIARDDGAECSYNTMYLNEVLATVKLMSQYDNLIAIFAANEVINDLKTTPAAAVVKSVIRDIKTFQRKTGLRLVPVGYSAADVEENRLQSAAYFNCGDDEMARADIYGYNDYSWCGDSSFTRSGYDQKVEAFLNYSIPLFLSEYGCNKVTPRKFTEVKEIYSSKMTHVFSGGLVYEYSQEANEYGLVEISSDGKSVTPTEDFENLKLQFSAVPNPSGDGTFQSNLPYSNCPAKSTNWEASEKIPDTPKGALKYINGVVEPEGNGFDADTQWACVASGNDEDDSSLAKSSTKSSLSSRSSSSSSGSGQSSSASSLRQSSGHLMSVSTLTSIFSVIFAVMV</sequence>
<dbReference type="Pfam" id="PF03198">
    <property type="entry name" value="Glyco_hydro_72"/>
    <property type="match status" value="1"/>
</dbReference>
<comment type="function">
    <text evidence="10">Splits internally a 1,3-beta-glucan molecule and transfers the newly generated reducing end (the donor) to the non-reducing end of another 1,3-beta-glucan molecule (the acceptor) forming a 1,3-beta linkage, resulting in the elongation of 1,3-beta-glucan chains in the cell wall.</text>
</comment>
<dbReference type="GO" id="GO:0071970">
    <property type="term" value="P:fungal-type cell wall (1-&gt;3)-beta-D-glucan biosynthetic process"/>
    <property type="evidence" value="ECO:0007669"/>
    <property type="project" value="TreeGrafter"/>
</dbReference>
<dbReference type="AlphaFoldDB" id="A0A4P6XQ09"/>
<name>A0A4P6XQ09_9ASCO</name>
<evidence type="ECO:0000256" key="7">
    <source>
        <dbReference type="ARBA" id="ARBA00023136"/>
    </source>
</evidence>